<evidence type="ECO:0000256" key="2">
    <source>
        <dbReference type="ARBA" id="ARBA00022795"/>
    </source>
</evidence>
<keyword evidence="4" id="KW-0282">Flagellum</keyword>
<name>A0ABM5NGQ3_LIBAS</name>
<keyword evidence="3" id="KW-0694">RNA-binding</keyword>
<keyword evidence="4" id="KW-0969">Cilium</keyword>
<dbReference type="GeneID" id="93077035"/>
<evidence type="ECO:0000313" key="5">
    <source>
        <dbReference type="Proteomes" id="UP000011820"/>
    </source>
</evidence>
<reference evidence="4 5" key="1">
    <citation type="journal article" date="2013" name="Genome Announc.">
        <title>Complete Genome Sequence of a Chinese Strain of 'Candidatus Liberibacter asiaticus'.</title>
        <authorList>
            <person name="Lin H."/>
            <person name="Han C.S."/>
            <person name="Liu B."/>
            <person name="Lou B."/>
            <person name="Bai X."/>
            <person name="Deng C."/>
            <person name="Civerolo E.L."/>
            <person name="Gupta G."/>
        </authorList>
    </citation>
    <scope>NUCLEOTIDE SEQUENCE [LARGE SCALE GENOMIC DNA]</scope>
    <source>
        <strain evidence="5">gxpsy</strain>
    </source>
</reference>
<protein>
    <submittedName>
        <fullName evidence="4">Flagellar biosynthesis repressor FlbT</fullName>
    </submittedName>
</protein>
<dbReference type="EMBL" id="CP004005">
    <property type="protein sequence ID" value="AGH17040.1"/>
    <property type="molecule type" value="Genomic_DNA"/>
</dbReference>
<gene>
    <name evidence="4" type="ORF">WSI_03350</name>
</gene>
<evidence type="ECO:0000313" key="4">
    <source>
        <dbReference type="EMBL" id="AGH17040.1"/>
    </source>
</evidence>
<sequence>MNSPLRISLKAGERIFLNGAVVRVNNKVILELLNDITFILEHHVIREEEAITPFHQLYLIVQMIFLVPTKKDYLIDLGRRYINILFNIIQNQQLILALKNIESLINSGRFFEALKNIRTLSFIDNIDPNGSAIFASIFQSIRQEIKSWKSTQK</sequence>
<keyword evidence="4" id="KW-0966">Cell projection</keyword>
<dbReference type="RefSeq" id="WP_015452637.1">
    <property type="nucleotide sequence ID" value="NC_020549.1"/>
</dbReference>
<proteinExistence type="predicted"/>
<dbReference type="Proteomes" id="UP000011820">
    <property type="component" value="Chromosome"/>
</dbReference>
<dbReference type="InterPro" id="IPR009967">
    <property type="entry name" value="Flagellum_FlbT"/>
</dbReference>
<evidence type="ECO:0000256" key="1">
    <source>
        <dbReference type="ARBA" id="ARBA00022491"/>
    </source>
</evidence>
<keyword evidence="1" id="KW-0678">Repressor</keyword>
<keyword evidence="2" id="KW-1005">Bacterial flagellum biogenesis</keyword>
<dbReference type="Pfam" id="PF07378">
    <property type="entry name" value="FlbT"/>
    <property type="match status" value="1"/>
</dbReference>
<keyword evidence="5" id="KW-1185">Reference proteome</keyword>
<accession>A0ABM5NGQ3</accession>
<evidence type="ECO:0000256" key="3">
    <source>
        <dbReference type="ARBA" id="ARBA00022884"/>
    </source>
</evidence>
<organism evidence="4 5">
    <name type="scientific">Candidatus Liberibacter asiaticus str. gxpsy</name>
    <dbReference type="NCBI Taxonomy" id="1174529"/>
    <lineage>
        <taxon>Bacteria</taxon>
        <taxon>Pseudomonadati</taxon>
        <taxon>Pseudomonadota</taxon>
        <taxon>Alphaproteobacteria</taxon>
        <taxon>Hyphomicrobiales</taxon>
        <taxon>Rhizobiaceae</taxon>
        <taxon>Liberibacter</taxon>
    </lineage>
</organism>